<feature type="compositionally biased region" description="Low complexity" evidence="3">
    <location>
        <begin position="296"/>
        <end position="317"/>
    </location>
</feature>
<feature type="compositionally biased region" description="Low complexity" evidence="3">
    <location>
        <begin position="94"/>
        <end position="106"/>
    </location>
</feature>
<dbReference type="STRING" id="1890683.A0A427Y8I3"/>
<proteinExistence type="inferred from homology"/>
<feature type="compositionally biased region" description="Gly residues" evidence="3">
    <location>
        <begin position="121"/>
        <end position="131"/>
    </location>
</feature>
<evidence type="ECO:0000256" key="3">
    <source>
        <dbReference type="SAM" id="MobiDB-lite"/>
    </source>
</evidence>
<feature type="compositionally biased region" description="Basic and acidic residues" evidence="3">
    <location>
        <begin position="350"/>
        <end position="359"/>
    </location>
</feature>
<name>A0A427Y8I3_9TREE</name>
<sequence>MSDYQKIKARALELQREKEAEMLREQARKAEREKQLAKDEAERKKRMEQLSREARARELMAANAKLVSGPGAGAKVGGAKDEYDPFAEDERRPASASVAGSSKLSSTKGKQSGGARTSNGHGNGNGNGHGNGVKAPKDPRDPSKERTRNREDRGGSPPALGRKEKAARAFAQKAKRGGVADSVFSVRALVESREARGGSSPAHAAPGSMSPARIPVSHAHTHGFINGTGGGGGGGGGARKTGSRKKEIVGDLLKLCPERETRDRRTIDEIHRDIKVRKGILPSTVDRERERPLEGRAASSRTASASASPAKAPAISRPKPPKPPPIPSTARPSAGTTSASRLPAPARSANGHDHSEHRGQSQTRRGRGRSSSPSTSSSSTSTSPPRKRPRPGPGRSPSLDPFDVSATIQSMFRRPGAAARRYDDVESEGSSDMEAGLSDVEAEEERARRIARREDEQAEREEREHRLMKERKKREAERQRAKGR</sequence>
<feature type="compositionally biased region" description="Basic and acidic residues" evidence="3">
    <location>
        <begin position="256"/>
        <end position="273"/>
    </location>
</feature>
<protein>
    <submittedName>
        <fullName evidence="4">Uncharacterized protein</fullName>
    </submittedName>
</protein>
<dbReference type="AlphaFoldDB" id="A0A427Y8I3"/>
<dbReference type="Pfam" id="PF08243">
    <property type="entry name" value="SPT2"/>
    <property type="match status" value="1"/>
</dbReference>
<dbReference type="Proteomes" id="UP000279259">
    <property type="component" value="Unassembled WGS sequence"/>
</dbReference>
<dbReference type="SMART" id="SM00784">
    <property type="entry name" value="SPT2"/>
    <property type="match status" value="1"/>
</dbReference>
<feature type="compositionally biased region" description="Basic and acidic residues" evidence="3">
    <location>
        <begin position="135"/>
        <end position="154"/>
    </location>
</feature>
<dbReference type="InterPro" id="IPR013256">
    <property type="entry name" value="Chromatin_SPT2"/>
</dbReference>
<evidence type="ECO:0000313" key="5">
    <source>
        <dbReference type="Proteomes" id="UP000279259"/>
    </source>
</evidence>
<feature type="compositionally biased region" description="Basic and acidic residues" evidence="3">
    <location>
        <begin position="15"/>
        <end position="58"/>
    </location>
</feature>
<keyword evidence="5" id="KW-1185">Reference proteome</keyword>
<feature type="compositionally biased region" description="Basic and acidic residues" evidence="3">
    <location>
        <begin position="445"/>
        <end position="484"/>
    </location>
</feature>
<comment type="caution">
    <text evidence="4">The sequence shown here is derived from an EMBL/GenBank/DDBJ whole genome shotgun (WGS) entry which is preliminary data.</text>
</comment>
<feature type="compositionally biased region" description="Basic and acidic residues" evidence="3">
    <location>
        <begin position="285"/>
        <end position="294"/>
    </location>
</feature>
<feature type="compositionally biased region" description="Low complexity" evidence="3">
    <location>
        <begin position="328"/>
        <end position="349"/>
    </location>
</feature>
<comment type="similarity">
    <text evidence="1">Belongs to the SPT2 family.</text>
</comment>
<feature type="compositionally biased region" description="Low complexity" evidence="3">
    <location>
        <begin position="369"/>
        <end position="384"/>
    </location>
</feature>
<evidence type="ECO:0000256" key="2">
    <source>
        <dbReference type="ARBA" id="ARBA00023054"/>
    </source>
</evidence>
<accession>A0A427Y8I3</accession>
<organism evidence="4 5">
    <name type="scientific">Saitozyma podzolica</name>
    <dbReference type="NCBI Taxonomy" id="1890683"/>
    <lineage>
        <taxon>Eukaryota</taxon>
        <taxon>Fungi</taxon>
        <taxon>Dikarya</taxon>
        <taxon>Basidiomycota</taxon>
        <taxon>Agaricomycotina</taxon>
        <taxon>Tremellomycetes</taxon>
        <taxon>Tremellales</taxon>
        <taxon>Trimorphomycetaceae</taxon>
        <taxon>Saitozyma</taxon>
    </lineage>
</organism>
<gene>
    <name evidence="4" type="ORF">EHS25_003319</name>
</gene>
<dbReference type="EMBL" id="RSCD01000017">
    <property type="protein sequence ID" value="RSH87409.1"/>
    <property type="molecule type" value="Genomic_DNA"/>
</dbReference>
<keyword evidence="2" id="KW-0175">Coiled coil</keyword>
<feature type="compositionally biased region" description="Polar residues" evidence="3">
    <location>
        <begin position="107"/>
        <end position="118"/>
    </location>
</feature>
<dbReference type="OrthoDB" id="2576338at2759"/>
<feature type="region of interest" description="Disordered" evidence="3">
    <location>
        <begin position="15"/>
        <end position="484"/>
    </location>
</feature>
<evidence type="ECO:0000313" key="4">
    <source>
        <dbReference type="EMBL" id="RSH87409.1"/>
    </source>
</evidence>
<feature type="compositionally biased region" description="Gly residues" evidence="3">
    <location>
        <begin position="226"/>
        <end position="239"/>
    </location>
</feature>
<evidence type="ECO:0000256" key="1">
    <source>
        <dbReference type="ARBA" id="ARBA00006461"/>
    </source>
</evidence>
<feature type="compositionally biased region" description="Basic and acidic residues" evidence="3">
    <location>
        <begin position="78"/>
        <end position="93"/>
    </location>
</feature>
<reference evidence="4 5" key="1">
    <citation type="submission" date="2018-11" db="EMBL/GenBank/DDBJ databases">
        <title>Genome sequence of Saitozyma podzolica DSM 27192.</title>
        <authorList>
            <person name="Aliyu H."/>
            <person name="Gorte O."/>
            <person name="Ochsenreither K."/>
        </authorList>
    </citation>
    <scope>NUCLEOTIDE SEQUENCE [LARGE SCALE GENOMIC DNA]</scope>
    <source>
        <strain evidence="4 5">DSM 27192</strain>
    </source>
</reference>